<sequence>MRSLPGEDLESALLDKVELRRQLISQTVEEVQKVVHCLTTEISHQDTRFQAVPCSDTYHGHIKVLAPRQLLVTVPVRGLAGYREARAQRWRYYSLQGTRLRCPLRAPEGLAQWLELEQFTRPLGLWHGPDVSTEGDLVPAKVLQVFRTLLERAIATCGLAGQASLLEDRTAIWVVVETGSGPVDVELAPTVEVPGTWPGKARWPRCLRRWPPPETVQCVKSFGFSLVAGGGYHWQLSFVQAERALLVQMDEDGGCRRRCLRLLKQLTEDVWCPGPRPLITAQHLETVLLWTCEKHPQPRAWREPGPALLRLVRKLHKCVSQHLLRHYFVPHSNLLQSTHPHELHGVAQKLAFFLKNPNLRLPGGDQPPPT</sequence>
<reference evidence="5 6" key="1">
    <citation type="submission" date="2025-04" db="UniProtKB">
        <authorList>
            <consortium name="RefSeq"/>
        </authorList>
    </citation>
    <scope>IDENTIFICATION</scope>
    <source>
        <tissue evidence="5 6">Kidney</tissue>
    </source>
</reference>
<dbReference type="CTD" id="126868"/>
<feature type="domain" description="Mab-21-like HhH/H2TH-like" evidence="3">
    <location>
        <begin position="255"/>
        <end position="351"/>
    </location>
</feature>
<evidence type="ECO:0000313" key="6">
    <source>
        <dbReference type="RefSeq" id="XP_012880052.1"/>
    </source>
</evidence>
<evidence type="ECO:0000313" key="4">
    <source>
        <dbReference type="Proteomes" id="UP000081671"/>
    </source>
</evidence>
<dbReference type="OrthoDB" id="5947963at2759"/>
<evidence type="ECO:0000259" key="3">
    <source>
        <dbReference type="Pfam" id="PF20266"/>
    </source>
</evidence>
<comment type="similarity">
    <text evidence="1">Belongs to the mab-21 family.</text>
</comment>
<dbReference type="GeneID" id="105991852"/>
<dbReference type="Gene3D" id="3.30.460.90">
    <property type="match status" value="1"/>
</dbReference>
<dbReference type="Gene3D" id="1.10.1410.40">
    <property type="match status" value="1"/>
</dbReference>
<dbReference type="InterPro" id="IPR024810">
    <property type="entry name" value="MAB21L/cGLR"/>
</dbReference>
<evidence type="ECO:0000313" key="5">
    <source>
        <dbReference type="RefSeq" id="XP_012880051.1"/>
    </source>
</evidence>
<proteinExistence type="inferred from homology"/>
<dbReference type="RefSeq" id="XP_012880053.1">
    <property type="nucleotide sequence ID" value="XM_013024599.1"/>
</dbReference>
<dbReference type="SMART" id="SM01265">
    <property type="entry name" value="Mab-21"/>
    <property type="match status" value="1"/>
</dbReference>
<dbReference type="InterPro" id="IPR046906">
    <property type="entry name" value="Mab-21_HhH/H2TH-like"/>
</dbReference>
<name>A0A1S3FU14_DIPOR</name>
<keyword evidence="4" id="KW-1185">Reference proteome</keyword>
<dbReference type="RefSeq" id="XP_012880052.1">
    <property type="nucleotide sequence ID" value="XM_013024598.1"/>
</dbReference>
<organism evidence="4 5">
    <name type="scientific">Dipodomys ordii</name>
    <name type="common">Ord's kangaroo rat</name>
    <dbReference type="NCBI Taxonomy" id="10020"/>
    <lineage>
        <taxon>Eukaryota</taxon>
        <taxon>Metazoa</taxon>
        <taxon>Chordata</taxon>
        <taxon>Craniata</taxon>
        <taxon>Vertebrata</taxon>
        <taxon>Euteleostomi</taxon>
        <taxon>Mammalia</taxon>
        <taxon>Eutheria</taxon>
        <taxon>Euarchontoglires</taxon>
        <taxon>Glires</taxon>
        <taxon>Rodentia</taxon>
        <taxon>Castorimorpha</taxon>
        <taxon>Heteromyidae</taxon>
        <taxon>Dipodomyinae</taxon>
        <taxon>Dipodomys</taxon>
    </lineage>
</organism>
<evidence type="ECO:0000259" key="2">
    <source>
        <dbReference type="Pfam" id="PF03281"/>
    </source>
</evidence>
<evidence type="ECO:0000313" key="8">
    <source>
        <dbReference type="RefSeq" id="XP_012880054.1"/>
    </source>
</evidence>
<dbReference type="AlphaFoldDB" id="A0A1S3FU14"/>
<dbReference type="Pfam" id="PF03281">
    <property type="entry name" value="Mab-21"/>
    <property type="match status" value="1"/>
</dbReference>
<accession>A0A1S3FU14</accession>
<dbReference type="PANTHER" id="PTHR10656">
    <property type="entry name" value="CELL FATE DETERMINING PROTEIN MAB21-RELATED"/>
    <property type="match status" value="1"/>
</dbReference>
<dbReference type="RefSeq" id="XP_012880051.1">
    <property type="nucleotide sequence ID" value="XM_013024597.1"/>
</dbReference>
<dbReference type="PANTHER" id="PTHR10656:SF30">
    <property type="entry name" value="PROTEIN MAB-21-LIKE 3"/>
    <property type="match status" value="1"/>
</dbReference>
<gene>
    <name evidence="5 6 7 8" type="primary">Mab21l3</name>
</gene>
<dbReference type="RefSeq" id="XP_012880054.1">
    <property type="nucleotide sequence ID" value="XM_013024600.1"/>
</dbReference>
<dbReference type="InterPro" id="IPR046903">
    <property type="entry name" value="Mab-21-like_nuc_Trfase"/>
</dbReference>
<dbReference type="KEGG" id="dord:105991852"/>
<evidence type="ECO:0000313" key="7">
    <source>
        <dbReference type="RefSeq" id="XP_012880053.1"/>
    </source>
</evidence>
<dbReference type="Proteomes" id="UP000081671">
    <property type="component" value="Unplaced"/>
</dbReference>
<evidence type="ECO:0000256" key="1">
    <source>
        <dbReference type="ARBA" id="ARBA00008307"/>
    </source>
</evidence>
<dbReference type="Pfam" id="PF20266">
    <property type="entry name" value="Mab-21_C"/>
    <property type="match status" value="1"/>
</dbReference>
<feature type="domain" description="Mab-21-like nucleotidyltransferase" evidence="2">
    <location>
        <begin position="58"/>
        <end position="246"/>
    </location>
</feature>
<protein>
    <submittedName>
        <fullName evidence="5 6">Protein mab-21-like 3</fullName>
    </submittedName>
</protein>